<reference evidence="1 2" key="1">
    <citation type="submission" date="2014-07" db="EMBL/GenBank/DDBJ databases">
        <authorList>
            <person name="McCorrison J."/>
            <person name="Sanka R."/>
            <person name="Torralba M."/>
            <person name="Gillis M."/>
            <person name="Haft D.H."/>
            <person name="Methe B."/>
            <person name="Sutton G."/>
            <person name="Nelson K.E."/>
        </authorList>
    </citation>
    <scope>NUCLEOTIDE SEQUENCE [LARGE SCALE GENOMIC DNA]</scope>
    <source>
        <strain evidence="1 2">DNF00853</strain>
    </source>
</reference>
<dbReference type="Proteomes" id="UP000029556">
    <property type="component" value="Unassembled WGS sequence"/>
</dbReference>
<evidence type="ECO:0000313" key="2">
    <source>
        <dbReference type="Proteomes" id="UP000029556"/>
    </source>
</evidence>
<accession>A0A096BID6</accession>
<comment type="caution">
    <text evidence="1">The sequence shown here is derived from an EMBL/GenBank/DDBJ whole genome shotgun (WGS) entry which is preliminary data.</text>
</comment>
<protein>
    <submittedName>
        <fullName evidence="1">Uncharacterized protein</fullName>
    </submittedName>
</protein>
<proteinExistence type="predicted"/>
<sequence>MRLALLNFLFIRNLDNSPLQGLTTCGGFLFYTINLNLQEETGEEHHALHLSKWDTWHTSRLEYG</sequence>
<evidence type="ECO:0000313" key="1">
    <source>
        <dbReference type="EMBL" id="KGF32909.1"/>
    </source>
</evidence>
<name>A0A096BID6_9BACT</name>
<organism evidence="1 2">
    <name type="scientific">Hoylesella buccalis DNF00853</name>
    <dbReference type="NCBI Taxonomy" id="1401074"/>
    <lineage>
        <taxon>Bacteria</taxon>
        <taxon>Pseudomonadati</taxon>
        <taxon>Bacteroidota</taxon>
        <taxon>Bacteroidia</taxon>
        <taxon>Bacteroidales</taxon>
        <taxon>Prevotellaceae</taxon>
        <taxon>Hoylesella</taxon>
    </lineage>
</organism>
<gene>
    <name evidence="1" type="ORF">HMPREF2137_12260</name>
</gene>
<dbReference type="EMBL" id="JRNN01000096">
    <property type="protein sequence ID" value="KGF32909.1"/>
    <property type="molecule type" value="Genomic_DNA"/>
</dbReference>
<dbReference type="AlphaFoldDB" id="A0A096BID6"/>